<dbReference type="RefSeq" id="WP_323448607.1">
    <property type="nucleotide sequence ID" value="NZ_BSBI01000008.1"/>
</dbReference>
<reference evidence="2 3" key="1">
    <citation type="submission" date="2022-10" db="EMBL/GenBank/DDBJ databases">
        <title>Draft genome sequence of Streptomyces sp. YSPA8.</title>
        <authorList>
            <person name="Moriuchi R."/>
            <person name="Dohra H."/>
            <person name="Yamamura H."/>
            <person name="Kodani S."/>
        </authorList>
    </citation>
    <scope>NUCLEOTIDE SEQUENCE [LARGE SCALE GENOMIC DNA]</scope>
    <source>
        <strain evidence="2 3">YSPA8</strain>
    </source>
</reference>
<protein>
    <submittedName>
        <fullName evidence="2">Uncharacterized protein</fullName>
    </submittedName>
</protein>
<dbReference type="Proteomes" id="UP001291653">
    <property type="component" value="Unassembled WGS sequence"/>
</dbReference>
<feature type="region of interest" description="Disordered" evidence="1">
    <location>
        <begin position="208"/>
        <end position="238"/>
    </location>
</feature>
<proteinExistence type="predicted"/>
<keyword evidence="3" id="KW-1185">Reference proteome</keyword>
<dbReference type="EMBL" id="BSBI01000008">
    <property type="protein sequence ID" value="GLF96576.1"/>
    <property type="molecule type" value="Genomic_DNA"/>
</dbReference>
<name>A0ABQ5P2Y2_9ACTN</name>
<evidence type="ECO:0000256" key="1">
    <source>
        <dbReference type="SAM" id="MobiDB-lite"/>
    </source>
</evidence>
<gene>
    <name evidence="2" type="ORF">SYYSPA8_19785</name>
</gene>
<organism evidence="2 3">
    <name type="scientific">Streptomyces yaizuensis</name>
    <dbReference type="NCBI Taxonomy" id="2989713"/>
    <lineage>
        <taxon>Bacteria</taxon>
        <taxon>Bacillati</taxon>
        <taxon>Actinomycetota</taxon>
        <taxon>Actinomycetes</taxon>
        <taxon>Kitasatosporales</taxon>
        <taxon>Streptomycetaceae</taxon>
        <taxon>Streptomyces</taxon>
    </lineage>
</organism>
<comment type="caution">
    <text evidence="2">The sequence shown here is derived from an EMBL/GenBank/DDBJ whole genome shotgun (WGS) entry which is preliminary data.</text>
</comment>
<sequence length="238" mass="26455">MISTDSVNGVARRGRLGRTAAFLAGRRGRRDGARGIPRLPHRDGVPLAAGLAETDQLLVTPYVTTIQMGARRSTEQMRAALIRREQKRIAQLRAESVRVVTQYDIRREPLPAALARYGRWVGEWRTRTDLCRARAQAVVDRANQQLACYWHGVLLEHEPLSLLERRPVPEWLPGRVELGVDWRLPDVWLLDDDDSGASATSRALCLLDSQGLEPRRPPAAVGTGSGTESGDAGRRTRT</sequence>
<evidence type="ECO:0000313" key="2">
    <source>
        <dbReference type="EMBL" id="GLF96576.1"/>
    </source>
</evidence>
<evidence type="ECO:0000313" key="3">
    <source>
        <dbReference type="Proteomes" id="UP001291653"/>
    </source>
</evidence>
<accession>A0ABQ5P2Y2</accession>